<reference evidence="3 4" key="1">
    <citation type="submission" date="2017-03" db="EMBL/GenBank/DDBJ databases">
        <title>Genome of strain Rhizobium sp. CNPSo 668.</title>
        <authorList>
            <person name="Ribeiro R."/>
        </authorList>
    </citation>
    <scope>NUCLEOTIDE SEQUENCE [LARGE SCALE GENOMIC DNA]</scope>
    <source>
        <strain evidence="3 4">CNPSo 668</strain>
    </source>
</reference>
<comment type="caution">
    <text evidence="3">The sequence shown here is derived from an EMBL/GenBank/DDBJ whole genome shotgun (WGS) entry which is preliminary data.</text>
</comment>
<dbReference type="AlphaFoldDB" id="A0A246DRL0"/>
<dbReference type="Pfam" id="PF01476">
    <property type="entry name" value="LysM"/>
    <property type="match status" value="1"/>
</dbReference>
<dbReference type="Proteomes" id="UP000197269">
    <property type="component" value="Unassembled WGS sequence"/>
</dbReference>
<dbReference type="PANTHER" id="PTHR34700:SF4">
    <property type="entry name" value="PHAGE-LIKE ELEMENT PBSX PROTEIN XKDP"/>
    <property type="match status" value="1"/>
</dbReference>
<evidence type="ECO:0000256" key="1">
    <source>
        <dbReference type="SAM" id="MobiDB-lite"/>
    </source>
</evidence>
<accession>A0A246DRL0</accession>
<protein>
    <submittedName>
        <fullName evidence="3">Peptidoglycan-binding protein LysM</fullName>
    </submittedName>
</protein>
<dbReference type="InterPro" id="IPR052196">
    <property type="entry name" value="Bact_Kbp"/>
</dbReference>
<name>A0A246DRL0_9HYPH</name>
<proteinExistence type="predicted"/>
<dbReference type="PANTHER" id="PTHR34700">
    <property type="entry name" value="POTASSIUM BINDING PROTEIN KBP"/>
    <property type="match status" value="1"/>
</dbReference>
<organism evidence="3 4">
    <name type="scientific">Rhizobium esperanzae</name>
    <dbReference type="NCBI Taxonomy" id="1967781"/>
    <lineage>
        <taxon>Bacteria</taxon>
        <taxon>Pseudomonadati</taxon>
        <taxon>Pseudomonadota</taxon>
        <taxon>Alphaproteobacteria</taxon>
        <taxon>Hyphomicrobiales</taxon>
        <taxon>Rhizobiaceae</taxon>
        <taxon>Rhizobium/Agrobacterium group</taxon>
        <taxon>Rhizobium</taxon>
    </lineage>
</organism>
<gene>
    <name evidence="3" type="ORF">B5E41_19515</name>
</gene>
<evidence type="ECO:0000259" key="2">
    <source>
        <dbReference type="PROSITE" id="PS51782"/>
    </source>
</evidence>
<sequence length="688" mass="69120">MMKNRAGLLALAVLVIAILLMVFFVMPRIGGDASKVGDAINQAGTELKSTVNEAAKTSRSAVADSAAVVDQVRHLSTDAGVALGELKALFADGKGPAIDVFTAAKTKAINALTALVGFTVPEGIDPATQAIAVKVKEGGAKALAIVQSLPENMADAPAAIARAEAALTGAPEPASAATTAAANAGPKLPAFDVLRVEPDGSTVIAGSAEPNGKLEVLDGEKVVTTADIGPSGDFAAVLDDPLPAGDHQLVLKVTGKDGKTALSEEVATVSVPKDGNAANLLAMVSKPGAASRIITAPTGDTEVADASNPLAPAADKPATGEAATAPAAADAPAATAAPTGELALQTPGLPDASVGGTDAAPAVPGAGQSDKATAPDVMVNAVEIEGNKIFIAGTARANAKVLGYADDSLVGQDTAGSDGHFVIDGVAALSVGDHKIRVDVVDPAGKVIVRAAVNFNRPAGDQVRVAAQAGPADANGASSMVPLDEGELGKLKAEAGKAFGLLKGLFADGKLPGAEQLAAARSATEFALRSVADFRPAADASDSFKQASGASSQTAAKALKVLQDLPKDAKSVGAGLDGLGAIIGELTDTPAPAAPAANDAASNQPKTIEQAPLTANNAAVIIRRGDTLWQISRRTYGLGVRYTTIYIANEDKIVDPDRIRPGQIFGLPKDALPNAEELHRKRLSKQHL</sequence>
<feature type="domain" description="LysM" evidence="2">
    <location>
        <begin position="618"/>
        <end position="667"/>
    </location>
</feature>
<dbReference type="InterPro" id="IPR018392">
    <property type="entry name" value="LysM"/>
</dbReference>
<dbReference type="RefSeq" id="WP_088395723.1">
    <property type="nucleotide sequence ID" value="NZ_MXPU01000013.1"/>
</dbReference>
<evidence type="ECO:0000313" key="4">
    <source>
        <dbReference type="Proteomes" id="UP000197269"/>
    </source>
</evidence>
<dbReference type="EMBL" id="MXPU01000013">
    <property type="protein sequence ID" value="OWO93011.1"/>
    <property type="molecule type" value="Genomic_DNA"/>
</dbReference>
<dbReference type="CDD" id="cd00118">
    <property type="entry name" value="LysM"/>
    <property type="match status" value="1"/>
</dbReference>
<dbReference type="Gene3D" id="3.10.350.10">
    <property type="entry name" value="LysM domain"/>
    <property type="match status" value="1"/>
</dbReference>
<feature type="compositionally biased region" description="Low complexity" evidence="1">
    <location>
        <begin position="317"/>
        <end position="344"/>
    </location>
</feature>
<feature type="region of interest" description="Disordered" evidence="1">
    <location>
        <begin position="301"/>
        <end position="372"/>
    </location>
</feature>
<dbReference type="PROSITE" id="PS51782">
    <property type="entry name" value="LYSM"/>
    <property type="match status" value="1"/>
</dbReference>
<dbReference type="InterPro" id="IPR036779">
    <property type="entry name" value="LysM_dom_sf"/>
</dbReference>
<evidence type="ECO:0000313" key="3">
    <source>
        <dbReference type="EMBL" id="OWO93011.1"/>
    </source>
</evidence>